<feature type="compositionally biased region" description="Low complexity" evidence="1">
    <location>
        <begin position="395"/>
        <end position="408"/>
    </location>
</feature>
<evidence type="ECO:0000313" key="4">
    <source>
        <dbReference type="Proteomes" id="UP000321248"/>
    </source>
</evidence>
<dbReference type="OrthoDB" id="5698243at2"/>
<evidence type="ECO:0000256" key="1">
    <source>
        <dbReference type="SAM" id="MobiDB-lite"/>
    </source>
</evidence>
<protein>
    <submittedName>
        <fullName evidence="3">Uncharacterized protein</fullName>
    </submittedName>
</protein>
<keyword evidence="2" id="KW-0812">Transmembrane</keyword>
<proteinExistence type="predicted"/>
<feature type="transmembrane region" description="Helical" evidence="2">
    <location>
        <begin position="90"/>
        <end position="111"/>
    </location>
</feature>
<organism evidence="3 4">
    <name type="scientific">Alkalisalibacterium limincola</name>
    <dbReference type="NCBI Taxonomy" id="2699169"/>
    <lineage>
        <taxon>Bacteria</taxon>
        <taxon>Pseudomonadati</taxon>
        <taxon>Pseudomonadota</taxon>
        <taxon>Gammaproteobacteria</taxon>
        <taxon>Lysobacterales</taxon>
        <taxon>Lysobacteraceae</taxon>
        <taxon>Alkalisalibacterium</taxon>
    </lineage>
</organism>
<evidence type="ECO:0000256" key="2">
    <source>
        <dbReference type="SAM" id="Phobius"/>
    </source>
</evidence>
<dbReference type="AlphaFoldDB" id="A0A5C8KRI4"/>
<feature type="region of interest" description="Disordered" evidence="1">
    <location>
        <begin position="395"/>
        <end position="448"/>
    </location>
</feature>
<keyword evidence="2" id="KW-0472">Membrane</keyword>
<dbReference type="EMBL" id="VRTS01000006">
    <property type="protein sequence ID" value="TXK62035.1"/>
    <property type="molecule type" value="Genomic_DNA"/>
</dbReference>
<feature type="transmembrane region" description="Helical" evidence="2">
    <location>
        <begin position="149"/>
        <end position="173"/>
    </location>
</feature>
<comment type="caution">
    <text evidence="3">The sequence shown here is derived from an EMBL/GenBank/DDBJ whole genome shotgun (WGS) entry which is preliminary data.</text>
</comment>
<gene>
    <name evidence="3" type="ORF">FU658_09285</name>
</gene>
<evidence type="ECO:0000313" key="3">
    <source>
        <dbReference type="EMBL" id="TXK62035.1"/>
    </source>
</evidence>
<keyword evidence="2" id="KW-1133">Transmembrane helix</keyword>
<dbReference type="Proteomes" id="UP000321248">
    <property type="component" value="Unassembled WGS sequence"/>
</dbReference>
<reference evidence="3 4" key="1">
    <citation type="submission" date="2019-08" db="EMBL/GenBank/DDBJ databases">
        <authorList>
            <person name="Karlyshev A.V."/>
        </authorList>
    </citation>
    <scope>NUCLEOTIDE SEQUENCE [LARGE SCALE GENOMIC DNA]</scope>
    <source>
        <strain evidence="3 4">Alg18-2.2</strain>
    </source>
</reference>
<sequence>MSANLRAAAPIQPFWERLGSFITYPLRGDALVVLLVLSLGQVLGLIPVFGWIIGLVLLATAYKYAFTILRETAHGRLDPPGGVMEAPDAVIIKFLALYILLILAVVAIAILAGPVAAIVAAVVFTLAIPAATMALAMDESLVNALNPGTWLAIIGRLGGAYFLLVALLFVFQLSAANATGLAGHFLPPLLSDIVFSAIFFWGLFGTFHLMGYLLYQYHERFGFEPEAHEHAAHRPESRDEVLLADSEALIRDGHVEQAAALLGEEIQRRAVPLEVHERYRRLLRQQVAPDRLQQHGAVFLNVLMLEGEHRRALALARECLDLDPRFAPLLPEQGLELAERPARWARRNWRSTCLPRCARHSPRTVAGPSGRLWRPTCCCSVAGATRRRARPWRVRANAATTPTSSASSMRCWRRSPPEPDQPCSSRKRAFPAGSLPGKRCTMSASAAR</sequence>
<feature type="transmembrane region" description="Helical" evidence="2">
    <location>
        <begin position="117"/>
        <end position="137"/>
    </location>
</feature>
<accession>A0A5C8KRI4</accession>
<dbReference type="RefSeq" id="WP_147891828.1">
    <property type="nucleotide sequence ID" value="NZ_VRTS01000006.1"/>
</dbReference>
<name>A0A5C8KRI4_9GAMM</name>
<keyword evidence="4" id="KW-1185">Reference proteome</keyword>
<feature type="transmembrane region" description="Helical" evidence="2">
    <location>
        <begin position="21"/>
        <end position="42"/>
    </location>
</feature>